<accession>A0A2H1V9B3</accession>
<proteinExistence type="predicted"/>
<protein>
    <submittedName>
        <fullName evidence="8">SFRICE_005630</fullName>
    </submittedName>
</protein>
<evidence type="ECO:0000259" key="7">
    <source>
        <dbReference type="PROSITE" id="PS50850"/>
    </source>
</evidence>
<evidence type="ECO:0000256" key="6">
    <source>
        <dbReference type="SAM" id="Phobius"/>
    </source>
</evidence>
<dbReference type="GO" id="GO:0022857">
    <property type="term" value="F:transmembrane transporter activity"/>
    <property type="evidence" value="ECO:0007669"/>
    <property type="project" value="InterPro"/>
</dbReference>
<evidence type="ECO:0000256" key="4">
    <source>
        <dbReference type="ARBA" id="ARBA00023136"/>
    </source>
</evidence>
<dbReference type="EMBL" id="ODYU01001366">
    <property type="protein sequence ID" value="SOQ37440.1"/>
    <property type="molecule type" value="Genomic_DNA"/>
</dbReference>
<dbReference type="GO" id="GO:0016020">
    <property type="term" value="C:membrane"/>
    <property type="evidence" value="ECO:0007669"/>
    <property type="project" value="UniProtKB-SubCell"/>
</dbReference>
<feature type="transmembrane region" description="Helical" evidence="6">
    <location>
        <begin position="336"/>
        <end position="357"/>
    </location>
</feature>
<feature type="transmembrane region" description="Helical" evidence="6">
    <location>
        <begin position="369"/>
        <end position="388"/>
    </location>
</feature>
<evidence type="ECO:0000256" key="1">
    <source>
        <dbReference type="ARBA" id="ARBA00004141"/>
    </source>
</evidence>
<feature type="transmembrane region" description="Helical" evidence="6">
    <location>
        <begin position="486"/>
        <end position="504"/>
    </location>
</feature>
<feature type="transmembrane region" description="Helical" evidence="6">
    <location>
        <begin position="218"/>
        <end position="239"/>
    </location>
</feature>
<dbReference type="InterPro" id="IPR005829">
    <property type="entry name" value="Sugar_transporter_CS"/>
</dbReference>
<dbReference type="SUPFAM" id="SSF103473">
    <property type="entry name" value="MFS general substrate transporter"/>
    <property type="match status" value="1"/>
</dbReference>
<feature type="transmembrane region" description="Helical" evidence="6">
    <location>
        <begin position="181"/>
        <end position="206"/>
    </location>
</feature>
<feature type="domain" description="Major facilitator superfamily (MFS) profile" evidence="7">
    <location>
        <begin position="28"/>
        <end position="510"/>
    </location>
</feature>
<name>A0A2H1V9B3_SPOFR</name>
<dbReference type="AlphaFoldDB" id="A0A2H1V9B3"/>
<evidence type="ECO:0000313" key="8">
    <source>
        <dbReference type="EMBL" id="SOQ37440.1"/>
    </source>
</evidence>
<gene>
    <name evidence="8" type="ORF">SFRICE_005630</name>
</gene>
<dbReference type="InterPro" id="IPR020846">
    <property type="entry name" value="MFS_dom"/>
</dbReference>
<evidence type="ECO:0000256" key="3">
    <source>
        <dbReference type="ARBA" id="ARBA00022989"/>
    </source>
</evidence>
<feature type="compositionally biased region" description="Basic and acidic residues" evidence="5">
    <location>
        <begin position="302"/>
        <end position="313"/>
    </location>
</feature>
<reference evidence="8" key="1">
    <citation type="submission" date="2016-07" db="EMBL/GenBank/DDBJ databases">
        <authorList>
            <person name="Bretaudeau A."/>
        </authorList>
    </citation>
    <scope>NUCLEOTIDE SEQUENCE</scope>
    <source>
        <strain evidence="8">Rice</strain>
        <tissue evidence="8">Whole body</tissue>
    </source>
</reference>
<evidence type="ECO:0000256" key="5">
    <source>
        <dbReference type="SAM" id="MobiDB-lite"/>
    </source>
</evidence>
<comment type="subcellular location">
    <subcellularLocation>
        <location evidence="1">Membrane</location>
        <topology evidence="1">Multi-pass membrane protein</topology>
    </subcellularLocation>
</comment>
<evidence type="ECO:0000256" key="2">
    <source>
        <dbReference type="ARBA" id="ARBA00022692"/>
    </source>
</evidence>
<keyword evidence="3 6" id="KW-1133">Transmembrane helix</keyword>
<keyword evidence="4 6" id="KW-0472">Membrane</keyword>
<feature type="transmembrane region" description="Helical" evidence="6">
    <location>
        <begin position="245"/>
        <end position="263"/>
    </location>
</feature>
<dbReference type="Pfam" id="PF00083">
    <property type="entry name" value="Sugar_tr"/>
    <property type="match status" value="1"/>
</dbReference>
<dbReference type="Gene3D" id="1.20.1250.20">
    <property type="entry name" value="MFS general substrate transporter like domains"/>
    <property type="match status" value="1"/>
</dbReference>
<dbReference type="PROSITE" id="PS50850">
    <property type="entry name" value="MFS"/>
    <property type="match status" value="1"/>
</dbReference>
<dbReference type="PANTHER" id="PTHR24064">
    <property type="entry name" value="SOLUTE CARRIER FAMILY 22 MEMBER"/>
    <property type="match status" value="1"/>
</dbReference>
<keyword evidence="2 6" id="KW-0812">Transmembrane</keyword>
<organism evidence="8">
    <name type="scientific">Spodoptera frugiperda</name>
    <name type="common">Fall armyworm</name>
    <dbReference type="NCBI Taxonomy" id="7108"/>
    <lineage>
        <taxon>Eukaryota</taxon>
        <taxon>Metazoa</taxon>
        <taxon>Ecdysozoa</taxon>
        <taxon>Arthropoda</taxon>
        <taxon>Hexapoda</taxon>
        <taxon>Insecta</taxon>
        <taxon>Pterygota</taxon>
        <taxon>Neoptera</taxon>
        <taxon>Endopterygota</taxon>
        <taxon>Lepidoptera</taxon>
        <taxon>Glossata</taxon>
        <taxon>Ditrysia</taxon>
        <taxon>Noctuoidea</taxon>
        <taxon>Noctuidae</taxon>
        <taxon>Amphipyrinae</taxon>
        <taxon>Spodoptera</taxon>
    </lineage>
</organism>
<dbReference type="InterPro" id="IPR036259">
    <property type="entry name" value="MFS_trans_sf"/>
</dbReference>
<feature type="transmembrane region" description="Helical" evidence="6">
    <location>
        <begin position="400"/>
        <end position="417"/>
    </location>
</feature>
<dbReference type="CDD" id="cd17317">
    <property type="entry name" value="MFS_SLC22"/>
    <property type="match status" value="1"/>
</dbReference>
<sequence>MAGTVDLDAILLELGQFGRYQIRNYCFILVVILTSAVYNAQYIFAAGDVPYRCKVPECEASPPQFEAGNWGTFALPDAGARCERLLPLGEECAPSSFSANETKRCQAWVYENQNTIVPEFDLACQEWQRTLVGTIHVAGVFASLPVTSHISDAYGRRTALVMTAVSPAIMGVIRAFSNSYVMYICFEFLEAFVGGGVYSTAFILALEMVGLDKRVLGGNLISSTFALGQVVTAGVSWLVPYWRTYTLVIYAPSIMFISYYWLIEESVRWLVSKGRNKEAARIIFKAAKMNRRKLSPETIRSLTEEPDQKKPTQSDEPEEPVDKRGILHQVVKSKTLMFRLTVCSFWWITLTFVYYGLSINSVSLVGNSYVNYILTSLVEIPGYCLSVLTLDRFGRKSSTMTAFIICGISLIAMPFVPESIPWLQTTLNLLGKLCISMAFSSIYIYTGELFPTQARHRLLGACSMAGRIGALVAPQTPLLMAYMESLPYLIFGIMAGTSGLLMMLTPETLKANLPDTVAQAENMDKKKTTAQ</sequence>
<feature type="transmembrane region" description="Helical" evidence="6">
    <location>
        <begin position="22"/>
        <end position="44"/>
    </location>
</feature>
<dbReference type="InterPro" id="IPR005828">
    <property type="entry name" value="MFS_sugar_transport-like"/>
</dbReference>
<dbReference type="PROSITE" id="PS00216">
    <property type="entry name" value="SUGAR_TRANSPORT_1"/>
    <property type="match status" value="1"/>
</dbReference>
<feature type="region of interest" description="Disordered" evidence="5">
    <location>
        <begin position="300"/>
        <end position="321"/>
    </location>
</feature>